<dbReference type="Proteomes" id="UP000231279">
    <property type="component" value="Unassembled WGS sequence"/>
</dbReference>
<reference evidence="2" key="1">
    <citation type="journal article" date="2018" name="Gigascience">
        <title>Genome assembly of the Pink Ipe (Handroanthus impetiginosus, Bignoniaceae), a highly valued, ecologically keystone Neotropical timber forest tree.</title>
        <authorList>
            <person name="Silva-Junior O.B."/>
            <person name="Grattapaglia D."/>
            <person name="Novaes E."/>
            <person name="Collevatti R.G."/>
        </authorList>
    </citation>
    <scope>NUCLEOTIDE SEQUENCE [LARGE SCALE GENOMIC DNA]</scope>
    <source>
        <strain evidence="2">cv. UFG-1</strain>
    </source>
</reference>
<evidence type="ECO:0000313" key="2">
    <source>
        <dbReference type="Proteomes" id="UP000231279"/>
    </source>
</evidence>
<comment type="caution">
    <text evidence="1">The sequence shown here is derived from an EMBL/GenBank/DDBJ whole genome shotgun (WGS) entry which is preliminary data.</text>
</comment>
<organism evidence="1 2">
    <name type="scientific">Handroanthus impetiginosus</name>
    <dbReference type="NCBI Taxonomy" id="429701"/>
    <lineage>
        <taxon>Eukaryota</taxon>
        <taxon>Viridiplantae</taxon>
        <taxon>Streptophyta</taxon>
        <taxon>Embryophyta</taxon>
        <taxon>Tracheophyta</taxon>
        <taxon>Spermatophyta</taxon>
        <taxon>Magnoliopsida</taxon>
        <taxon>eudicotyledons</taxon>
        <taxon>Gunneridae</taxon>
        <taxon>Pentapetalae</taxon>
        <taxon>asterids</taxon>
        <taxon>lamiids</taxon>
        <taxon>Lamiales</taxon>
        <taxon>Bignoniaceae</taxon>
        <taxon>Crescentiina</taxon>
        <taxon>Tabebuia alliance</taxon>
        <taxon>Handroanthus</taxon>
    </lineage>
</organism>
<dbReference type="EMBL" id="NKXS01000171">
    <property type="protein sequence ID" value="PIN25881.1"/>
    <property type="molecule type" value="Genomic_DNA"/>
</dbReference>
<name>A0A2G9I808_9LAMI</name>
<evidence type="ECO:0000313" key="1">
    <source>
        <dbReference type="EMBL" id="PIN25881.1"/>
    </source>
</evidence>
<gene>
    <name evidence="1" type="ORF">CDL12_01375</name>
</gene>
<sequence length="90" mass="10264">MKNSSLLCRYLVKIYHSLNLGSTNLILMFDPTIQLTLKCDGNIIHDIARSTNIFPMNPLQKEAQASHYLCAPTRLVAIIRIHLCTIMQCY</sequence>
<dbReference type="AlphaFoldDB" id="A0A2G9I808"/>
<protein>
    <submittedName>
        <fullName evidence="1">Uncharacterized protein</fullName>
    </submittedName>
</protein>
<keyword evidence="2" id="KW-1185">Reference proteome</keyword>
<accession>A0A2G9I808</accession>
<proteinExistence type="predicted"/>